<evidence type="ECO:0000256" key="1">
    <source>
        <dbReference type="SAM" id="MobiDB-lite"/>
    </source>
</evidence>
<keyword evidence="2" id="KW-0472">Membrane</keyword>
<reference evidence="3 4" key="1">
    <citation type="submission" date="2024-11" db="EMBL/GenBank/DDBJ databases">
        <title>A near-complete genome assembly of Cinchona calisaya.</title>
        <authorList>
            <person name="Lian D.C."/>
            <person name="Zhao X.W."/>
            <person name="Wei L."/>
        </authorList>
    </citation>
    <scope>NUCLEOTIDE SEQUENCE [LARGE SCALE GENOMIC DNA]</scope>
    <source>
        <tissue evidence="3">Nenye</tissue>
    </source>
</reference>
<organism evidence="3 4">
    <name type="scientific">Cinchona calisaya</name>
    <dbReference type="NCBI Taxonomy" id="153742"/>
    <lineage>
        <taxon>Eukaryota</taxon>
        <taxon>Viridiplantae</taxon>
        <taxon>Streptophyta</taxon>
        <taxon>Embryophyta</taxon>
        <taxon>Tracheophyta</taxon>
        <taxon>Spermatophyta</taxon>
        <taxon>Magnoliopsida</taxon>
        <taxon>eudicotyledons</taxon>
        <taxon>Gunneridae</taxon>
        <taxon>Pentapetalae</taxon>
        <taxon>asterids</taxon>
        <taxon>lamiids</taxon>
        <taxon>Gentianales</taxon>
        <taxon>Rubiaceae</taxon>
        <taxon>Cinchonoideae</taxon>
        <taxon>Cinchoneae</taxon>
        <taxon>Cinchona</taxon>
    </lineage>
</organism>
<feature type="compositionally biased region" description="Polar residues" evidence="1">
    <location>
        <begin position="1"/>
        <end position="11"/>
    </location>
</feature>
<feature type="transmembrane region" description="Helical" evidence="2">
    <location>
        <begin position="117"/>
        <end position="135"/>
    </location>
</feature>
<evidence type="ECO:0000313" key="4">
    <source>
        <dbReference type="Proteomes" id="UP001630127"/>
    </source>
</evidence>
<evidence type="ECO:0000256" key="2">
    <source>
        <dbReference type="SAM" id="Phobius"/>
    </source>
</evidence>
<comment type="caution">
    <text evidence="3">The sequence shown here is derived from an EMBL/GenBank/DDBJ whole genome shotgun (WGS) entry which is preliminary data.</text>
</comment>
<proteinExistence type="predicted"/>
<sequence length="157" mass="17615">MAEIRSTTVTTEIIAKKPSDQEDQHRQPNNPILGFFSNFLKLFNFPPPPPPPPSPAPAKTKQPEEPTKETASPVVVGELEVQTAKTTVVKFPRPTEENLPSIKLEADEVEEKSTNPVLLWQVYAIGGFLVLRWAWTRWNERRGRKKPSDGNPPPAVE</sequence>
<accession>A0ABD2ZT55</accession>
<feature type="region of interest" description="Disordered" evidence="1">
    <location>
        <begin position="1"/>
        <end position="31"/>
    </location>
</feature>
<keyword evidence="2" id="KW-1133">Transmembrane helix</keyword>
<dbReference type="EMBL" id="JBJUIK010000008">
    <property type="protein sequence ID" value="KAL3520818.1"/>
    <property type="molecule type" value="Genomic_DNA"/>
</dbReference>
<keyword evidence="2" id="KW-0812">Transmembrane</keyword>
<dbReference type="Proteomes" id="UP001630127">
    <property type="component" value="Unassembled WGS sequence"/>
</dbReference>
<dbReference type="PANTHER" id="PTHR36374">
    <property type="entry name" value="OS01G0969000 PROTEIN"/>
    <property type="match status" value="1"/>
</dbReference>
<feature type="region of interest" description="Disordered" evidence="1">
    <location>
        <begin position="44"/>
        <end position="73"/>
    </location>
</feature>
<gene>
    <name evidence="3" type="ORF">ACH5RR_018967</name>
</gene>
<evidence type="ECO:0000313" key="3">
    <source>
        <dbReference type="EMBL" id="KAL3520818.1"/>
    </source>
</evidence>
<dbReference type="AlphaFoldDB" id="A0ABD2ZT55"/>
<feature type="compositionally biased region" description="Pro residues" evidence="1">
    <location>
        <begin position="45"/>
        <end position="56"/>
    </location>
</feature>
<feature type="compositionally biased region" description="Basic and acidic residues" evidence="1">
    <location>
        <begin position="14"/>
        <end position="26"/>
    </location>
</feature>
<name>A0ABD2ZT55_9GENT</name>
<keyword evidence="4" id="KW-1185">Reference proteome</keyword>
<dbReference type="PANTHER" id="PTHR36374:SF1">
    <property type="entry name" value="OS01G0969000 PROTEIN"/>
    <property type="match status" value="1"/>
</dbReference>
<protein>
    <submittedName>
        <fullName evidence="3">Uncharacterized protein</fullName>
    </submittedName>
</protein>